<reference evidence="1 2" key="1">
    <citation type="journal article" date="2006" name="Nature">
        <title>Global trends of whole-genome duplications revealed by the ciliate Paramecium tetraurelia.</title>
        <authorList>
            <consortium name="Genoscope"/>
            <person name="Aury J.-M."/>
            <person name="Jaillon O."/>
            <person name="Duret L."/>
            <person name="Noel B."/>
            <person name="Jubin C."/>
            <person name="Porcel B.M."/>
            <person name="Segurens B."/>
            <person name="Daubin V."/>
            <person name="Anthouard V."/>
            <person name="Aiach N."/>
            <person name="Arnaiz O."/>
            <person name="Billaut A."/>
            <person name="Beisson J."/>
            <person name="Blanc I."/>
            <person name="Bouhouche K."/>
            <person name="Camara F."/>
            <person name="Duharcourt S."/>
            <person name="Guigo R."/>
            <person name="Gogendeau D."/>
            <person name="Katinka M."/>
            <person name="Keller A.-M."/>
            <person name="Kissmehl R."/>
            <person name="Klotz C."/>
            <person name="Koll F."/>
            <person name="Le Moue A."/>
            <person name="Lepere C."/>
            <person name="Malinsky S."/>
            <person name="Nowacki M."/>
            <person name="Nowak J.K."/>
            <person name="Plattner H."/>
            <person name="Poulain J."/>
            <person name="Ruiz F."/>
            <person name="Serrano V."/>
            <person name="Zagulski M."/>
            <person name="Dessen P."/>
            <person name="Betermier M."/>
            <person name="Weissenbach J."/>
            <person name="Scarpelli C."/>
            <person name="Schachter V."/>
            <person name="Sperling L."/>
            <person name="Meyer E."/>
            <person name="Cohen J."/>
            <person name="Wincker P."/>
        </authorList>
    </citation>
    <scope>NUCLEOTIDE SEQUENCE [LARGE SCALE GENOMIC DNA]</scope>
    <source>
        <strain evidence="1 2">Stock d4-2</strain>
    </source>
</reference>
<dbReference type="InParanoid" id="A0BRW2"/>
<dbReference type="HOGENOM" id="CLU_2228380_0_0_1"/>
<keyword evidence="2" id="KW-1185">Reference proteome</keyword>
<organism evidence="1 2">
    <name type="scientific">Paramecium tetraurelia</name>
    <dbReference type="NCBI Taxonomy" id="5888"/>
    <lineage>
        <taxon>Eukaryota</taxon>
        <taxon>Sar</taxon>
        <taxon>Alveolata</taxon>
        <taxon>Ciliophora</taxon>
        <taxon>Intramacronucleata</taxon>
        <taxon>Oligohymenophorea</taxon>
        <taxon>Peniculida</taxon>
        <taxon>Parameciidae</taxon>
        <taxon>Paramecium</taxon>
    </lineage>
</organism>
<dbReference type="eggNOG" id="ENOG502SSFU">
    <property type="taxonomic scope" value="Eukaryota"/>
</dbReference>
<evidence type="ECO:0000313" key="2">
    <source>
        <dbReference type="Proteomes" id="UP000000600"/>
    </source>
</evidence>
<proteinExistence type="predicted"/>
<accession>A0BRW2</accession>
<dbReference type="OrthoDB" id="282160at2759"/>
<dbReference type="EMBL" id="CT868012">
    <property type="protein sequence ID" value="CAK61279.1"/>
    <property type="molecule type" value="Genomic_DNA"/>
</dbReference>
<dbReference type="GeneID" id="5014461"/>
<evidence type="ECO:0000313" key="1">
    <source>
        <dbReference type="EMBL" id="CAK61279.1"/>
    </source>
</evidence>
<dbReference type="STRING" id="5888.A0BRW2"/>
<dbReference type="AlphaFoldDB" id="A0BRW2"/>
<sequence length="106" mass="12339">MLSKGGQILRYNGGTCYAMCQDVFSWYNPSIQICWKGCDYATGRVNDPVLRQEAEDMCKRYTAEAMWTKKGELDNIEDLRIHADMFPENPRNIYRACLAGVRRQKY</sequence>
<dbReference type="KEGG" id="ptm:GSPATT00031510001"/>
<dbReference type="Proteomes" id="UP000000600">
    <property type="component" value="Unassembled WGS sequence"/>
</dbReference>
<name>A0BRW2_PARTE</name>
<protein>
    <submittedName>
        <fullName evidence="1">Uncharacterized protein</fullName>
    </submittedName>
</protein>
<dbReference type="OMA" id="RIHATMY"/>
<gene>
    <name evidence="1" type="ORF">GSPATT00031510001</name>
</gene>
<dbReference type="RefSeq" id="XP_001428677.1">
    <property type="nucleotide sequence ID" value="XM_001428640.2"/>
</dbReference>